<name>A0A7U2I9H8_PHANO</name>
<dbReference type="GO" id="GO:0008270">
    <property type="term" value="F:zinc ion binding"/>
    <property type="evidence" value="ECO:0007669"/>
    <property type="project" value="InterPro"/>
</dbReference>
<dbReference type="CDD" id="cd00067">
    <property type="entry name" value="GAL4"/>
    <property type="match status" value="1"/>
</dbReference>
<evidence type="ECO:0000259" key="5">
    <source>
        <dbReference type="PROSITE" id="PS50048"/>
    </source>
</evidence>
<proteinExistence type="predicted"/>
<organism evidence="6 7">
    <name type="scientific">Phaeosphaeria nodorum (strain SN15 / ATCC MYA-4574 / FGSC 10173)</name>
    <name type="common">Glume blotch fungus</name>
    <name type="synonym">Parastagonospora nodorum</name>
    <dbReference type="NCBI Taxonomy" id="321614"/>
    <lineage>
        <taxon>Eukaryota</taxon>
        <taxon>Fungi</taxon>
        <taxon>Dikarya</taxon>
        <taxon>Ascomycota</taxon>
        <taxon>Pezizomycotina</taxon>
        <taxon>Dothideomycetes</taxon>
        <taxon>Pleosporomycetidae</taxon>
        <taxon>Pleosporales</taxon>
        <taxon>Pleosporineae</taxon>
        <taxon>Phaeosphaeriaceae</taxon>
        <taxon>Parastagonospora</taxon>
    </lineage>
</organism>
<evidence type="ECO:0000313" key="6">
    <source>
        <dbReference type="EMBL" id="QRD05726.1"/>
    </source>
</evidence>
<keyword evidence="3" id="KW-0175">Coiled coil</keyword>
<dbReference type="SMART" id="SM00906">
    <property type="entry name" value="Fungal_trans"/>
    <property type="match status" value="1"/>
</dbReference>
<dbReference type="InterPro" id="IPR001138">
    <property type="entry name" value="Zn2Cys6_DnaBD"/>
</dbReference>
<dbReference type="InterPro" id="IPR050987">
    <property type="entry name" value="AtrR-like"/>
</dbReference>
<dbReference type="OrthoDB" id="103819at2759"/>
<feature type="coiled-coil region" evidence="3">
    <location>
        <begin position="63"/>
        <end position="90"/>
    </location>
</feature>
<accession>A0A7U2I9H8</accession>
<dbReference type="InterPro" id="IPR036864">
    <property type="entry name" value="Zn2-C6_fun-type_DNA-bd_sf"/>
</dbReference>
<dbReference type="Proteomes" id="UP000663193">
    <property type="component" value="Chromosome 19"/>
</dbReference>
<feature type="compositionally biased region" description="Polar residues" evidence="4">
    <location>
        <begin position="481"/>
        <end position="491"/>
    </location>
</feature>
<protein>
    <recommendedName>
        <fullName evidence="5">Zn(2)-C6 fungal-type domain-containing protein</fullName>
    </recommendedName>
</protein>
<gene>
    <name evidence="6" type="ORF">JI435_060010</name>
</gene>
<dbReference type="PROSITE" id="PS50048">
    <property type="entry name" value="ZN2_CY6_FUNGAL_2"/>
    <property type="match status" value="1"/>
</dbReference>
<reference evidence="7" key="1">
    <citation type="journal article" date="2021" name="BMC Genomics">
        <title>Chromosome-level genome assembly and manually-curated proteome of model necrotroph Parastagonospora nodorum Sn15 reveals a genome-wide trove of candidate effector homologs, and redundancy of virulence-related functions within an accessory chromosome.</title>
        <authorList>
            <person name="Bertazzoni S."/>
            <person name="Jones D.A.B."/>
            <person name="Phan H.T."/>
            <person name="Tan K.-C."/>
            <person name="Hane J.K."/>
        </authorList>
    </citation>
    <scope>NUCLEOTIDE SEQUENCE [LARGE SCALE GENOMIC DNA]</scope>
    <source>
        <strain evidence="7">SN15 / ATCC MYA-4574 / FGSC 10173)</strain>
    </source>
</reference>
<keyword evidence="7" id="KW-1185">Reference proteome</keyword>
<dbReference type="GO" id="GO:0000981">
    <property type="term" value="F:DNA-binding transcription factor activity, RNA polymerase II-specific"/>
    <property type="evidence" value="ECO:0007669"/>
    <property type="project" value="InterPro"/>
</dbReference>
<dbReference type="PROSITE" id="PS00463">
    <property type="entry name" value="ZN2_CY6_FUNGAL_1"/>
    <property type="match status" value="1"/>
</dbReference>
<dbReference type="PANTHER" id="PTHR46910">
    <property type="entry name" value="TRANSCRIPTION FACTOR PDR1"/>
    <property type="match status" value="1"/>
</dbReference>
<dbReference type="CDD" id="cd12148">
    <property type="entry name" value="fungal_TF_MHR"/>
    <property type="match status" value="1"/>
</dbReference>
<dbReference type="AlphaFoldDB" id="A0A7U2I9H8"/>
<evidence type="ECO:0000256" key="2">
    <source>
        <dbReference type="ARBA" id="ARBA00023242"/>
    </source>
</evidence>
<evidence type="ECO:0000256" key="1">
    <source>
        <dbReference type="ARBA" id="ARBA00022723"/>
    </source>
</evidence>
<dbReference type="SUPFAM" id="SSF57701">
    <property type="entry name" value="Zn2/Cys6 DNA-binding domain"/>
    <property type="match status" value="1"/>
</dbReference>
<feature type="region of interest" description="Disordered" evidence="4">
    <location>
        <begin position="480"/>
        <end position="511"/>
    </location>
</feature>
<evidence type="ECO:0000313" key="7">
    <source>
        <dbReference type="Proteomes" id="UP000663193"/>
    </source>
</evidence>
<dbReference type="SMART" id="SM00066">
    <property type="entry name" value="GAL4"/>
    <property type="match status" value="1"/>
</dbReference>
<dbReference type="PANTHER" id="PTHR46910:SF5">
    <property type="entry name" value="ZN(II)2CYS6 TRANSCRIPTION FACTOR (EUROFUNG)"/>
    <property type="match status" value="1"/>
</dbReference>
<evidence type="ECO:0000256" key="3">
    <source>
        <dbReference type="SAM" id="Coils"/>
    </source>
</evidence>
<sequence length="774" mass="85999">MDDGDDIDVSHDGSASKRACDSCRNRKIRCDRLMPCSNCKASKLTCTTTAPTQKSQRQRVHISEEYEKKIDRIEDRLAGIENVLASLATKLGDLDLRRDSTEISSQSRSSRRTAGRSPGTLEEAGTPAPFEGETAIASQSDYARELLRKAVGSTPSIEQNAEVKSALHALNELAPQQGQAPSSASYSLINHSFAELDPETLAKPPWDAVSNMVDEASKNPTMSLALLFPFLQMKNLNDIIYDAYYNPGGCGSTRRMLAYGIIHIIVEEYAIYPLEGMNKEDNMTYVSQCKLQMEVAVSQLDIFMVASYENIMALMLGGAWAVEMSRPSLTSVMVGTAARLCQTLGYHRYTTYANDTEEDRNSKLHIFWMIYMFDKTMSLRLGRASFIQDYDISLPFFGDSQPSPGSPDSKLMLSYWCKVARVQGQTYEKLFSPAAFLRTAEERTQTAIELVKAMNQAWYERGDARVSDMPNGHCISDVQDQHATTNFTGPNETELPSKRKRGASQSPAVGKSQKGTLAELEDVFFYSDVVMHYSTCSLIQRAVSPDNVTFNDECLESARAALVAHMRCNDRFNVAGNEYLWSGYIHWSILQAPFTPFIVIVCNLIQNTDFTDVPSLEDFVKSLEACRSLSEGADKLYKMCNLFLRVAKLYLQAKSQDNTTLSQTFSQSQPSYYNSADGSQFDPNYMTDFDPYLSALGLMPNSAWPMSNYGTAQAEGFETYTQSQNVGGVTGLEVPGMGLPGGGQHPVQDWFSGSRYLMGRMEAGDDLQMPDLDL</sequence>
<dbReference type="Gene3D" id="4.10.240.10">
    <property type="entry name" value="Zn(2)-C6 fungal-type DNA-binding domain"/>
    <property type="match status" value="1"/>
</dbReference>
<dbReference type="GO" id="GO:0003677">
    <property type="term" value="F:DNA binding"/>
    <property type="evidence" value="ECO:0007669"/>
    <property type="project" value="InterPro"/>
</dbReference>
<dbReference type="VEuPathDB" id="FungiDB:JI435_060010"/>
<dbReference type="EMBL" id="CP069041">
    <property type="protein sequence ID" value="QRD05726.1"/>
    <property type="molecule type" value="Genomic_DNA"/>
</dbReference>
<keyword evidence="2" id="KW-0539">Nucleus</keyword>
<dbReference type="Pfam" id="PF00172">
    <property type="entry name" value="Zn_clus"/>
    <property type="match status" value="1"/>
</dbReference>
<dbReference type="GO" id="GO:0006351">
    <property type="term" value="P:DNA-templated transcription"/>
    <property type="evidence" value="ECO:0007669"/>
    <property type="project" value="InterPro"/>
</dbReference>
<dbReference type="InterPro" id="IPR007219">
    <property type="entry name" value="XnlR_reg_dom"/>
</dbReference>
<keyword evidence="1" id="KW-0479">Metal-binding</keyword>
<feature type="region of interest" description="Disordered" evidence="4">
    <location>
        <begin position="100"/>
        <end position="132"/>
    </location>
</feature>
<feature type="domain" description="Zn(2)-C6 fungal-type" evidence="5">
    <location>
        <begin position="19"/>
        <end position="48"/>
    </location>
</feature>
<dbReference type="Pfam" id="PF04082">
    <property type="entry name" value="Fungal_trans"/>
    <property type="match status" value="1"/>
</dbReference>
<evidence type="ECO:0000256" key="4">
    <source>
        <dbReference type="SAM" id="MobiDB-lite"/>
    </source>
</evidence>